<evidence type="ECO:0000256" key="1">
    <source>
        <dbReference type="ARBA" id="ARBA00004365"/>
    </source>
</evidence>
<dbReference type="Pfam" id="PF22638">
    <property type="entry name" value="FlgK_D1"/>
    <property type="match status" value="2"/>
</dbReference>
<keyword evidence="9" id="KW-0282">Flagellum</keyword>
<organism evidence="9 10">
    <name type="scientific">Desulfocurvibacter africanus subsp. africanus str. Walvis Bay</name>
    <dbReference type="NCBI Taxonomy" id="690850"/>
    <lineage>
        <taxon>Bacteria</taxon>
        <taxon>Pseudomonadati</taxon>
        <taxon>Thermodesulfobacteriota</taxon>
        <taxon>Desulfovibrionia</taxon>
        <taxon>Desulfovibrionales</taxon>
        <taxon>Desulfovibrionaceae</taxon>
        <taxon>Desulfocurvibacter</taxon>
    </lineage>
</organism>
<evidence type="ECO:0000259" key="7">
    <source>
        <dbReference type="Pfam" id="PF06429"/>
    </source>
</evidence>
<dbReference type="EMBL" id="CP003221">
    <property type="protein sequence ID" value="EGJ48731.1"/>
    <property type="molecule type" value="Genomic_DNA"/>
</dbReference>
<keyword evidence="6" id="KW-0975">Bacterial flagellum</keyword>
<feature type="domain" description="Flagellar hook-associated protein FlgK helical" evidence="8">
    <location>
        <begin position="95"/>
        <end position="253"/>
    </location>
</feature>
<reference evidence="9 10" key="1">
    <citation type="journal article" date="2011" name="J. Bacteriol.">
        <title>Genome sequence of the mercury-methylating and pleomorphic Desulfovibrio africanus Strain Walvis Bay.</title>
        <authorList>
            <person name="Brown S.D."/>
            <person name="Wall J.D."/>
            <person name="Kucken A.M."/>
            <person name="Gilmour C.C."/>
            <person name="Podar M."/>
            <person name="Brandt C.C."/>
            <person name="Teshima H."/>
            <person name="Detter J.C."/>
            <person name="Han C.S."/>
            <person name="Land M.L."/>
            <person name="Lucas S."/>
            <person name="Han J."/>
            <person name="Pennacchio L."/>
            <person name="Nolan M."/>
            <person name="Pitluck S."/>
            <person name="Woyke T."/>
            <person name="Goodwin L."/>
            <person name="Palumbo A.V."/>
            <person name="Elias D.A."/>
        </authorList>
    </citation>
    <scope>NUCLEOTIDE SEQUENCE [LARGE SCALE GENOMIC DNA]</scope>
    <source>
        <strain evidence="9 10">Walvis Bay</strain>
    </source>
</reference>
<dbReference type="GO" id="GO:0005576">
    <property type="term" value="C:extracellular region"/>
    <property type="evidence" value="ECO:0007669"/>
    <property type="project" value="UniProtKB-SubCell"/>
</dbReference>
<proteinExistence type="inferred from homology"/>
<evidence type="ECO:0000256" key="2">
    <source>
        <dbReference type="ARBA" id="ARBA00004613"/>
    </source>
</evidence>
<feature type="domain" description="Flagellar hook-associated protein FlgK helical" evidence="8">
    <location>
        <begin position="371"/>
        <end position="424"/>
    </location>
</feature>
<evidence type="ECO:0000259" key="8">
    <source>
        <dbReference type="Pfam" id="PF22638"/>
    </source>
</evidence>
<keyword evidence="9" id="KW-0966">Cell projection</keyword>
<dbReference type="PROSITE" id="PS00588">
    <property type="entry name" value="FLAGELLA_BB_ROD"/>
    <property type="match status" value="1"/>
</dbReference>
<dbReference type="AlphaFoldDB" id="F3YVJ5"/>
<dbReference type="SUPFAM" id="SSF64518">
    <property type="entry name" value="Phase 1 flagellin"/>
    <property type="match status" value="1"/>
</dbReference>
<dbReference type="InterPro" id="IPR002371">
    <property type="entry name" value="FlgK"/>
</dbReference>
<dbReference type="GO" id="GO:0044780">
    <property type="term" value="P:bacterial-type flagellum assembly"/>
    <property type="evidence" value="ECO:0007669"/>
    <property type="project" value="InterPro"/>
</dbReference>
<protein>
    <recommendedName>
        <fullName evidence="4">Flagellar hook-associated protein 1</fullName>
    </recommendedName>
</protein>
<dbReference type="InterPro" id="IPR053927">
    <property type="entry name" value="FlgK_helical"/>
</dbReference>
<dbReference type="NCBIfam" id="TIGR02492">
    <property type="entry name" value="flgK_ends"/>
    <property type="match status" value="1"/>
</dbReference>
<name>F3YVJ5_DESAF</name>
<sequence length="696" mass="74200">MISNLYYIGANALLNYQTAINVTGNNMANAETAGYSRRTVDFATRTTTDKYYGQVGNGSIIQAIRRNYDSYLEDQYLGQSADSTYWSTVTSNCTAIESLFVQVEDDGLSAVLDSLWTGFEALPSDPGGTANRTELLGTAESLTGMLNDLYADMRSEEERMNAEIRDQVNEVNDILGQLAEVNKGLVAHPENAGLQDKRSTLLTDLAEYVDIRTIEQEDGQITVQTLEGQTLVDGSKAYSFTVQGPRATASLTTTSGFDGAVYFEGSSNNELRIEFLTSGDTSGGAGAATFKVSTDGGNTWLSNDDGSVQTFTAGDIDHQVEVDGLSIWFGDSSDSSIPATTNIEAGDRFNVVPKTGVYWVKTTSNMVNVTPLEGASNRLSGGSLAGLLASRDEYLGEAQERMDALAASLIWEVNYAHSQGAGLSHHQSLLGTYEAEYTDRALSESGLSFAERLTGGSLSFALYDEDTGEALGITGVDFSGVVATDGNTYSTFDPSVHSLENVRDAINDTFPGQLTASITDDRLMLAAEDGYEFESAGDSTGLLAGLGLNTFFTGDDLESIAVNPDLLANPGRVNSAHVNGAGEVNQGDGTTALALAALRDTEITLSTTDWSMQGSLSECLATLVSKVGGDKAMAKTNFEVSFALAQDLYERQQSVAGVNVNEEVVNLTRLQDAYDAAAKLITTANEMFETVLSLKD</sequence>
<evidence type="ECO:0000256" key="5">
    <source>
        <dbReference type="ARBA" id="ARBA00022525"/>
    </source>
</evidence>
<dbReference type="Proteomes" id="UP000007844">
    <property type="component" value="Chromosome"/>
</dbReference>
<evidence type="ECO:0000313" key="10">
    <source>
        <dbReference type="Proteomes" id="UP000007844"/>
    </source>
</evidence>
<keyword evidence="9" id="KW-0969">Cilium</keyword>
<dbReference type="eggNOG" id="COG1256">
    <property type="taxonomic scope" value="Bacteria"/>
</dbReference>
<dbReference type="HOGENOM" id="CLU_012762_1_3_7"/>
<dbReference type="PRINTS" id="PR01005">
    <property type="entry name" value="FLGHOOKAP1"/>
</dbReference>
<feature type="domain" description="Flagellar basal-body/hook protein C-terminal" evidence="7">
    <location>
        <begin position="656"/>
        <end position="694"/>
    </location>
</feature>
<evidence type="ECO:0000313" key="9">
    <source>
        <dbReference type="EMBL" id="EGJ48731.1"/>
    </source>
</evidence>
<dbReference type="PANTHER" id="PTHR30033">
    <property type="entry name" value="FLAGELLAR HOOK-ASSOCIATED PROTEIN 1"/>
    <property type="match status" value="1"/>
</dbReference>
<keyword evidence="10" id="KW-1185">Reference proteome</keyword>
<gene>
    <name evidence="9" type="ORF">Desaf_0375</name>
</gene>
<dbReference type="GO" id="GO:0009424">
    <property type="term" value="C:bacterial-type flagellum hook"/>
    <property type="evidence" value="ECO:0007669"/>
    <property type="project" value="InterPro"/>
</dbReference>
<dbReference type="InterPro" id="IPR019776">
    <property type="entry name" value="Flagellar_basal_body_rod_CS"/>
</dbReference>
<dbReference type="RefSeq" id="WP_014258580.1">
    <property type="nucleotide sequence ID" value="NC_016629.1"/>
</dbReference>
<comment type="similarity">
    <text evidence="3">Belongs to the flagella basal body rod proteins family.</text>
</comment>
<comment type="subcellular location">
    <subcellularLocation>
        <location evidence="1">Bacterial flagellum</location>
    </subcellularLocation>
    <subcellularLocation>
        <location evidence="2">Secreted</location>
    </subcellularLocation>
</comment>
<dbReference type="InterPro" id="IPR010930">
    <property type="entry name" value="Flg_bb/hook_C_dom"/>
</dbReference>
<evidence type="ECO:0000256" key="4">
    <source>
        <dbReference type="ARBA" id="ARBA00016244"/>
    </source>
</evidence>
<accession>F3YVJ5</accession>
<dbReference type="GO" id="GO:0005198">
    <property type="term" value="F:structural molecule activity"/>
    <property type="evidence" value="ECO:0007669"/>
    <property type="project" value="InterPro"/>
</dbReference>
<dbReference type="KEGG" id="daf:Desaf_0375"/>
<evidence type="ECO:0000256" key="6">
    <source>
        <dbReference type="ARBA" id="ARBA00023143"/>
    </source>
</evidence>
<dbReference type="STRING" id="690850.Desaf_0375"/>
<dbReference type="Pfam" id="PF06429">
    <property type="entry name" value="Flg_bbr_C"/>
    <property type="match status" value="1"/>
</dbReference>
<keyword evidence="5" id="KW-0964">Secreted</keyword>
<dbReference type="PANTHER" id="PTHR30033:SF1">
    <property type="entry name" value="FLAGELLAR HOOK-ASSOCIATED PROTEIN 1"/>
    <property type="match status" value="1"/>
</dbReference>
<evidence type="ECO:0000256" key="3">
    <source>
        <dbReference type="ARBA" id="ARBA00009677"/>
    </source>
</evidence>